<comment type="function">
    <text evidence="4 6">IF-3 binds to the 30S ribosomal subunit and shifts the equilibrium between 70S ribosomes and their 50S and 30S subunits in favor of the free subunits, thus enhancing the availability of 30S subunits on which protein synthesis initiation begins.</text>
</comment>
<comment type="subunit">
    <text evidence="4 6">Monomer.</text>
</comment>
<dbReference type="PROSITE" id="PS00938">
    <property type="entry name" value="IF3"/>
    <property type="match status" value="1"/>
</dbReference>
<evidence type="ECO:0000256" key="4">
    <source>
        <dbReference type="HAMAP-Rule" id="MF_00080"/>
    </source>
</evidence>
<keyword evidence="4" id="KW-0963">Cytoplasm</keyword>
<comment type="subcellular location">
    <subcellularLocation>
        <location evidence="4 6">Cytoplasm</location>
    </subcellularLocation>
</comment>
<name>A0ABT2USI2_9BACL</name>
<dbReference type="RefSeq" id="WP_076229691.1">
    <property type="nucleotide sequence ID" value="NZ_JAOQIO010000123.1"/>
</dbReference>
<comment type="similarity">
    <text evidence="1 4 6">Belongs to the IF-3 family.</text>
</comment>
<dbReference type="SUPFAM" id="SSF55200">
    <property type="entry name" value="Translation initiation factor IF3, C-terminal domain"/>
    <property type="match status" value="1"/>
</dbReference>
<proteinExistence type="inferred from homology"/>
<organism evidence="9 10">
    <name type="scientific">Paenibacillus baimaensis</name>
    <dbReference type="NCBI Taxonomy" id="2982185"/>
    <lineage>
        <taxon>Bacteria</taxon>
        <taxon>Bacillati</taxon>
        <taxon>Bacillota</taxon>
        <taxon>Bacilli</taxon>
        <taxon>Bacillales</taxon>
        <taxon>Paenibacillaceae</taxon>
        <taxon>Paenibacillus</taxon>
    </lineage>
</organism>
<dbReference type="PANTHER" id="PTHR10938">
    <property type="entry name" value="TRANSLATION INITIATION FACTOR IF-3"/>
    <property type="match status" value="1"/>
</dbReference>
<evidence type="ECO:0000256" key="1">
    <source>
        <dbReference type="ARBA" id="ARBA00005439"/>
    </source>
</evidence>
<keyword evidence="3 4" id="KW-0648">Protein biosynthesis</keyword>
<comment type="caution">
    <text evidence="9">The sequence shown here is derived from an EMBL/GenBank/DDBJ whole genome shotgun (WGS) entry which is preliminary data.</text>
</comment>
<accession>A0ABT2USI2</accession>
<feature type="domain" description="Translation initiation factor 3 N-terminal" evidence="8">
    <location>
        <begin position="7"/>
        <end position="76"/>
    </location>
</feature>
<dbReference type="InterPro" id="IPR019813">
    <property type="entry name" value="Translation_initiation_fac3_CS"/>
</dbReference>
<evidence type="ECO:0000259" key="8">
    <source>
        <dbReference type="Pfam" id="PF05198"/>
    </source>
</evidence>
<dbReference type="NCBIfam" id="TIGR00168">
    <property type="entry name" value="infC"/>
    <property type="match status" value="1"/>
</dbReference>
<reference evidence="9 10" key="1">
    <citation type="submission" date="2022-09" db="EMBL/GenBank/DDBJ databases">
        <authorList>
            <person name="Han X.L."/>
            <person name="Wang Q."/>
            <person name="Lu T."/>
        </authorList>
    </citation>
    <scope>NUCLEOTIDE SEQUENCE [LARGE SCALE GENOMIC DNA]</scope>
    <source>
        <strain evidence="9 10">WQ 127069</strain>
    </source>
</reference>
<protein>
    <recommendedName>
        <fullName evidence="4 5">Translation initiation factor IF-3</fullName>
    </recommendedName>
</protein>
<dbReference type="Gene3D" id="3.10.20.80">
    <property type="entry name" value="Translation initiation factor 3 (IF-3), N-terminal domain"/>
    <property type="match status" value="1"/>
</dbReference>
<dbReference type="EMBL" id="JAOQIO010000123">
    <property type="protein sequence ID" value="MCU6797603.1"/>
    <property type="molecule type" value="Genomic_DNA"/>
</dbReference>
<dbReference type="Proteomes" id="UP001652445">
    <property type="component" value="Unassembled WGS sequence"/>
</dbReference>
<dbReference type="InterPro" id="IPR036787">
    <property type="entry name" value="T_IF-3_N_sf"/>
</dbReference>
<dbReference type="SUPFAM" id="SSF54364">
    <property type="entry name" value="Translation initiation factor IF3, N-terminal domain"/>
    <property type="match status" value="1"/>
</dbReference>
<dbReference type="Pfam" id="PF00707">
    <property type="entry name" value="IF3_C"/>
    <property type="match status" value="1"/>
</dbReference>
<evidence type="ECO:0000259" key="7">
    <source>
        <dbReference type="Pfam" id="PF00707"/>
    </source>
</evidence>
<dbReference type="InterPro" id="IPR019815">
    <property type="entry name" value="Translation_initiation_fac_3_C"/>
</dbReference>
<feature type="domain" description="Translation initiation factor 3 C-terminal" evidence="7">
    <location>
        <begin position="83"/>
        <end position="168"/>
    </location>
</feature>
<dbReference type="Gene3D" id="3.30.110.10">
    <property type="entry name" value="Translation initiation factor 3 (IF-3), C-terminal domain"/>
    <property type="match status" value="1"/>
</dbReference>
<evidence type="ECO:0000256" key="6">
    <source>
        <dbReference type="RuleBase" id="RU000646"/>
    </source>
</evidence>
<evidence type="ECO:0000256" key="5">
    <source>
        <dbReference type="NCBIfam" id="TIGR00168"/>
    </source>
</evidence>
<dbReference type="InterPro" id="IPR019814">
    <property type="entry name" value="Translation_initiation_fac_3_N"/>
</dbReference>
<sequence>MSTEHLINEDIRVKEVRLIGGDGEQLGIKPIREALQIAQDANLDLVNVAPTAKPPVCRIMDYGKFRYETQKKEKEARKNQKIVELKEVRLSATIDEHDFQTKQRNVVKFLNEGDKVKLSVRFRGREIAHASIGQKVLERMAAEVEELSIVERRAKLEGRSMILILAPKQQA</sequence>
<dbReference type="Pfam" id="PF05198">
    <property type="entry name" value="IF3_N"/>
    <property type="match status" value="1"/>
</dbReference>
<evidence type="ECO:0000256" key="3">
    <source>
        <dbReference type="ARBA" id="ARBA00022917"/>
    </source>
</evidence>
<dbReference type="GO" id="GO:0003743">
    <property type="term" value="F:translation initiation factor activity"/>
    <property type="evidence" value="ECO:0007669"/>
    <property type="project" value="UniProtKB-KW"/>
</dbReference>
<dbReference type="PANTHER" id="PTHR10938:SF0">
    <property type="entry name" value="TRANSLATION INITIATION FACTOR IF-3, MITOCHONDRIAL"/>
    <property type="match status" value="1"/>
</dbReference>
<dbReference type="InterPro" id="IPR001288">
    <property type="entry name" value="Translation_initiation_fac_3"/>
</dbReference>
<gene>
    <name evidence="4 9" type="primary">infC</name>
    <name evidence="9" type="ORF">OB236_36310</name>
</gene>
<dbReference type="InterPro" id="IPR036788">
    <property type="entry name" value="T_IF-3_C_sf"/>
</dbReference>
<dbReference type="HAMAP" id="MF_00080">
    <property type="entry name" value="IF_3"/>
    <property type="match status" value="1"/>
</dbReference>
<evidence type="ECO:0000256" key="2">
    <source>
        <dbReference type="ARBA" id="ARBA00022540"/>
    </source>
</evidence>
<keyword evidence="2 4" id="KW-0396">Initiation factor</keyword>
<keyword evidence="10" id="KW-1185">Reference proteome</keyword>
<evidence type="ECO:0000313" key="10">
    <source>
        <dbReference type="Proteomes" id="UP001652445"/>
    </source>
</evidence>
<evidence type="ECO:0000313" key="9">
    <source>
        <dbReference type="EMBL" id="MCU6797603.1"/>
    </source>
</evidence>